<dbReference type="AlphaFoldDB" id="A0A2J6PJL9"/>
<evidence type="ECO:0000313" key="2">
    <source>
        <dbReference type="Proteomes" id="UP000235672"/>
    </source>
</evidence>
<reference evidence="1 2" key="1">
    <citation type="submission" date="2016-05" db="EMBL/GenBank/DDBJ databases">
        <title>A degradative enzymes factory behind the ericoid mycorrhizal symbiosis.</title>
        <authorList>
            <consortium name="DOE Joint Genome Institute"/>
            <person name="Martino E."/>
            <person name="Morin E."/>
            <person name="Grelet G."/>
            <person name="Kuo A."/>
            <person name="Kohler A."/>
            <person name="Daghino S."/>
            <person name="Barry K."/>
            <person name="Choi C."/>
            <person name="Cichocki N."/>
            <person name="Clum A."/>
            <person name="Copeland A."/>
            <person name="Hainaut M."/>
            <person name="Haridas S."/>
            <person name="Labutti K."/>
            <person name="Lindquist E."/>
            <person name="Lipzen A."/>
            <person name="Khouja H.-R."/>
            <person name="Murat C."/>
            <person name="Ohm R."/>
            <person name="Olson A."/>
            <person name="Spatafora J."/>
            <person name="Veneault-Fourrey C."/>
            <person name="Henrissat B."/>
            <person name="Grigoriev I."/>
            <person name="Martin F."/>
            <person name="Perotto S."/>
        </authorList>
    </citation>
    <scope>NUCLEOTIDE SEQUENCE [LARGE SCALE GENOMIC DNA]</scope>
    <source>
        <strain evidence="1 2">UAMH 7357</strain>
    </source>
</reference>
<proteinExistence type="predicted"/>
<evidence type="ECO:0000313" key="1">
    <source>
        <dbReference type="EMBL" id="PMD14238.1"/>
    </source>
</evidence>
<dbReference type="EMBL" id="KZ613524">
    <property type="protein sequence ID" value="PMD14238.1"/>
    <property type="molecule type" value="Genomic_DNA"/>
</dbReference>
<protein>
    <submittedName>
        <fullName evidence="1">Uncharacterized protein</fullName>
    </submittedName>
</protein>
<dbReference type="OrthoDB" id="3542933at2759"/>
<gene>
    <name evidence="1" type="ORF">NA56DRAFT_651197</name>
</gene>
<keyword evidence="2" id="KW-1185">Reference proteome</keyword>
<accession>A0A2J6PJL9</accession>
<dbReference type="Proteomes" id="UP000235672">
    <property type="component" value="Unassembled WGS sequence"/>
</dbReference>
<name>A0A2J6PJL9_9HELO</name>
<organism evidence="1 2">
    <name type="scientific">Hyaloscypha hepaticicola</name>
    <dbReference type="NCBI Taxonomy" id="2082293"/>
    <lineage>
        <taxon>Eukaryota</taxon>
        <taxon>Fungi</taxon>
        <taxon>Dikarya</taxon>
        <taxon>Ascomycota</taxon>
        <taxon>Pezizomycotina</taxon>
        <taxon>Leotiomycetes</taxon>
        <taxon>Helotiales</taxon>
        <taxon>Hyaloscyphaceae</taxon>
        <taxon>Hyaloscypha</taxon>
    </lineage>
</organism>
<sequence length="189" mass="20956">MPVYENFQIIKSKVPQMLRLLWEFSQALSEDCNTPGAALTFAEVYKRLADKKVPSLPPGGIIIWLLISDFVEYGICFAPTEQDLAEHIIPTAKGSYGSPSGPTAALQYAAEMAEEEMPKDAAALTNVLRKIVEVINNPTEAMRTIQEILRGCEEIQGRKVTVVDIEHALCKVARQLSMAKGRESKKHKI</sequence>